<reference evidence="2 3" key="1">
    <citation type="submission" date="2023-08" db="EMBL/GenBank/DDBJ databases">
        <title>Black Yeasts Isolated from many extreme environments.</title>
        <authorList>
            <person name="Coleine C."/>
            <person name="Stajich J.E."/>
            <person name="Selbmann L."/>
        </authorList>
    </citation>
    <scope>NUCLEOTIDE SEQUENCE [LARGE SCALE GENOMIC DNA]</scope>
    <source>
        <strain evidence="2 3">CCFEE 5792</strain>
    </source>
</reference>
<proteinExistence type="predicted"/>
<dbReference type="AlphaFoldDB" id="A0AAV9N1U1"/>
<feature type="region of interest" description="Disordered" evidence="1">
    <location>
        <begin position="50"/>
        <end position="69"/>
    </location>
</feature>
<dbReference type="PANTHER" id="PTHR42084">
    <property type="entry name" value="YALI0E26631P"/>
    <property type="match status" value="1"/>
</dbReference>
<feature type="compositionally biased region" description="Polar residues" evidence="1">
    <location>
        <begin position="219"/>
        <end position="237"/>
    </location>
</feature>
<dbReference type="Proteomes" id="UP001358417">
    <property type="component" value="Unassembled WGS sequence"/>
</dbReference>
<dbReference type="EMBL" id="JAVRRD010000028">
    <property type="protein sequence ID" value="KAK5046864.1"/>
    <property type="molecule type" value="Genomic_DNA"/>
</dbReference>
<dbReference type="PANTHER" id="PTHR42084:SF1">
    <property type="entry name" value="SERINE_THREONINE-PROTEIN KINASE PPK6"/>
    <property type="match status" value="1"/>
</dbReference>
<comment type="caution">
    <text evidence="2">The sequence shown here is derived from an EMBL/GenBank/DDBJ whole genome shotgun (WGS) entry which is preliminary data.</text>
</comment>
<evidence type="ECO:0000313" key="3">
    <source>
        <dbReference type="Proteomes" id="UP001358417"/>
    </source>
</evidence>
<evidence type="ECO:0000256" key="1">
    <source>
        <dbReference type="SAM" id="MobiDB-lite"/>
    </source>
</evidence>
<sequence length="446" mass="49476">MSADLFAAFINDSNEDSSSKFNVTAQKQSVASDSWSDAFTSTVATSIHNTVERKQRDNHAPPLWQKDRRGTDILFDAEAADEDDFGDFEDVNTVNTIKKFPEVTGDNEGHRMPSLKVADQHPPDLISLEPEFTGLVTGPSTSDPFKRQEVPEISTSGQHGIEEPGAAWDDDWGDFEQTSPKVKPSVQIRQHGVLDKAANINPPTTEEAEDYWEPFEDGQPQQPQGQKSTSVQPSSELSMTGKAIKPISTDAVTRPLNVPPPATLLQLLSNIFVLIHNLHSAGQEAKPDLALKVLVVFRVVSRIVAGRTLRWKRDTILAQSMRIGQAGSTGGMKLTSVNKGESTREAREVEDLLGHWSRYTHEFHSILAQAGMTGTRLKIASSPTLKILKATGTSKQCALCGLQRTERISGVDTDIDDLFGEFWTEHWGHKECCEFWFLYKEHLNQR</sequence>
<keyword evidence="3" id="KW-1185">Reference proteome</keyword>
<name>A0AAV9N1U1_9EURO</name>
<accession>A0AAV9N1U1</accession>
<feature type="compositionally biased region" description="Acidic residues" evidence="1">
    <location>
        <begin position="206"/>
        <end position="216"/>
    </location>
</feature>
<dbReference type="GeneID" id="89975384"/>
<dbReference type="RefSeq" id="XP_064702437.1">
    <property type="nucleotide sequence ID" value="XM_064850771.1"/>
</dbReference>
<organism evidence="2 3">
    <name type="scientific">Exophiala bonariae</name>
    <dbReference type="NCBI Taxonomy" id="1690606"/>
    <lineage>
        <taxon>Eukaryota</taxon>
        <taxon>Fungi</taxon>
        <taxon>Dikarya</taxon>
        <taxon>Ascomycota</taxon>
        <taxon>Pezizomycotina</taxon>
        <taxon>Eurotiomycetes</taxon>
        <taxon>Chaetothyriomycetidae</taxon>
        <taxon>Chaetothyriales</taxon>
        <taxon>Herpotrichiellaceae</taxon>
        <taxon>Exophiala</taxon>
    </lineage>
</organism>
<protein>
    <submittedName>
        <fullName evidence="2">Uncharacterized protein</fullName>
    </submittedName>
</protein>
<gene>
    <name evidence="2" type="ORF">LTR84_007218</name>
</gene>
<evidence type="ECO:0000313" key="2">
    <source>
        <dbReference type="EMBL" id="KAK5046864.1"/>
    </source>
</evidence>
<feature type="region of interest" description="Disordered" evidence="1">
    <location>
        <begin position="194"/>
        <end position="237"/>
    </location>
</feature>